<reference evidence="1" key="1">
    <citation type="journal article" date="2015" name="Nature">
        <title>Complex archaea that bridge the gap between prokaryotes and eukaryotes.</title>
        <authorList>
            <person name="Spang A."/>
            <person name="Saw J.H."/>
            <person name="Jorgensen S.L."/>
            <person name="Zaremba-Niedzwiedzka K."/>
            <person name="Martijn J."/>
            <person name="Lind A.E."/>
            <person name="van Eijk R."/>
            <person name="Schleper C."/>
            <person name="Guy L."/>
            <person name="Ettema T.J."/>
        </authorList>
    </citation>
    <scope>NUCLEOTIDE SEQUENCE</scope>
</reference>
<accession>A0A0F9WDD6</accession>
<gene>
    <name evidence="1" type="ORF">LCGC14_0372690</name>
</gene>
<comment type="caution">
    <text evidence="1">The sequence shown here is derived from an EMBL/GenBank/DDBJ whole genome shotgun (WGS) entry which is preliminary data.</text>
</comment>
<protein>
    <submittedName>
        <fullName evidence="1">Uncharacterized protein</fullName>
    </submittedName>
</protein>
<dbReference type="EMBL" id="LAZR01000298">
    <property type="protein sequence ID" value="KKN76243.1"/>
    <property type="molecule type" value="Genomic_DNA"/>
</dbReference>
<dbReference type="AlphaFoldDB" id="A0A0F9WDD6"/>
<sequence length="959" mass="107098">MSLDPLPYKVENIVGAAKDITQYVVQIDSCKFQGSGKIRSASVMFKATDGAFITNKDFQGTDNTPIFNQFDPIQITWIDDNSNFKALIVEVDQEFGQKDPNGILLPLEFKGREAALQRRKTTAFYQFKTPNFVINDLVLRYNADRGTDEPEIFTTLLGANTNQAPDNIVNIYDFTREITYYDAIMLVITRLNQPIGTGGAGDFFTLFFDDRDILDPPNTGLILFIHIQGGLGTDTIQSTPNDPLHSLTYQIHSESGNQVFVRGQEGTGYMPVEFHEFISFVEEINNYPFYNTAVTYLSGMFVRGDDGNIYKANTAVPVSTPPPNVSFWDLETPSSIIPSSNYSPFTNNQAVVTKNSCGNATTVFANGTFNAPTFPDGNMVIREGFNSADGSFSFFRDFAMARTNDSATIPNFYFDFAGVDGFYNGLRILVDLTLGAAGGAFVGTDKFGRTFGNALVIFDGFEWIVIREFNISTDNQIGDQVVVLEEGLTYEWNVPIQDQNDFANAHTHAGFTRKFRGTGAFSTAQWRDVSDTAGGNDVFHHPKNIEVTTGLFPDDINGDDYSSFVTNSAIKITFEYTIGDEINKFLCKFTSFFDNIYNRLIDLSQDTSDIFQTLFEPTTAAVNETKVAEYYDFGWWYMLPFPYPFTKQNSSPVSVGDLYGAAPGLNQKEQFAVLDLQNANYSHSGLVGLNHTEVEDMGAPFTGIHFYFNFDIQVGGGSQPFTGDLEFIVTAYDDLSQVWRTTFTYRLLRDTQEINIPFSTFTVDRPSRTPWGLRTALQNIVIPEIEIRSIFEPKRVRFITFQLAQSYDSDLRFLAVNLDNLISLGYGLGVVTFVGIIDALTLTKQPFTSSGVITTRIINPDTIQQNNVRNLRQLRSVAVAAKDLGGLQFEEYTVVQKGRSDLTTEQTIILDDIDMIKFADVGAHTRKLILMEEDLSFNANGTKSGFISTEVLIRRLNPA</sequence>
<evidence type="ECO:0000313" key="1">
    <source>
        <dbReference type="EMBL" id="KKN76243.1"/>
    </source>
</evidence>
<organism evidence="1">
    <name type="scientific">marine sediment metagenome</name>
    <dbReference type="NCBI Taxonomy" id="412755"/>
    <lineage>
        <taxon>unclassified sequences</taxon>
        <taxon>metagenomes</taxon>
        <taxon>ecological metagenomes</taxon>
    </lineage>
</organism>
<proteinExistence type="predicted"/>
<name>A0A0F9WDD6_9ZZZZ</name>